<evidence type="ECO:0000313" key="8">
    <source>
        <dbReference type="Proteomes" id="UP000050164"/>
    </source>
</evidence>
<accession>A0A655FSW5</accession>
<evidence type="ECO:0000313" key="5">
    <source>
        <dbReference type="Proteomes" id="UP000039217"/>
    </source>
</evidence>
<protein>
    <submittedName>
        <fullName evidence="4">PEP phosphonomutase-like enzyme</fullName>
    </submittedName>
</protein>
<sequence>MFVNARVDTYWLRQHADTTSTIQRALRYVDAGADGVFVPLANDPDELAELTRNIPCPVNTLPVPGLTIADLGELGVARVSTGSVPYSAGLYAAAHAARAVSDGEQLPRSVPYAELQARLVDYENRTSTT</sequence>
<dbReference type="EMBL" id="CNFU01001333">
    <property type="protein sequence ID" value="CKT32517.1"/>
    <property type="molecule type" value="Genomic_DNA"/>
</dbReference>
<dbReference type="EMBL" id="CGCX01001354">
    <property type="protein sequence ID" value="CFR93281.1"/>
    <property type="molecule type" value="Genomic_DNA"/>
</dbReference>
<organism evidence="4 5">
    <name type="scientific">Mycobacterium tuberculosis</name>
    <dbReference type="NCBI Taxonomy" id="1773"/>
    <lineage>
        <taxon>Bacteria</taxon>
        <taxon>Bacillati</taxon>
        <taxon>Actinomycetota</taxon>
        <taxon>Actinomycetes</taxon>
        <taxon>Mycobacteriales</taxon>
        <taxon>Mycobacteriaceae</taxon>
        <taxon>Mycobacterium</taxon>
        <taxon>Mycobacterium tuberculosis complex</taxon>
    </lineage>
</organism>
<dbReference type="Proteomes" id="UP000039217">
    <property type="component" value="Unassembled WGS sequence"/>
</dbReference>
<dbReference type="Proteomes" id="UP000049023">
    <property type="component" value="Unassembled WGS sequence"/>
</dbReference>
<dbReference type="InterPro" id="IPR015813">
    <property type="entry name" value="Pyrv/PenolPyrv_kinase-like_dom"/>
</dbReference>
<gene>
    <name evidence="1" type="ORF">ERS007657_03061</name>
    <name evidence="4" type="ORF">ERS007661_03438</name>
    <name evidence="3" type="ORF">ERS027659_04318</name>
    <name evidence="2" type="ORF">ERS027661_04204</name>
</gene>
<name>A0A655FSW5_MYCTX</name>
<evidence type="ECO:0000313" key="1">
    <source>
        <dbReference type="EMBL" id="CFR93281.1"/>
    </source>
</evidence>
<evidence type="ECO:0000313" key="6">
    <source>
        <dbReference type="Proteomes" id="UP000046680"/>
    </source>
</evidence>
<evidence type="ECO:0000313" key="2">
    <source>
        <dbReference type="EMBL" id="CKT32517.1"/>
    </source>
</evidence>
<dbReference type="PANTHER" id="PTHR42905:SF16">
    <property type="entry name" value="CARBOXYPHOSPHONOENOLPYRUVATE PHOSPHONOMUTASE-LIKE PROTEIN (AFU_ORTHOLOGUE AFUA_5G07230)"/>
    <property type="match status" value="1"/>
</dbReference>
<reference evidence="5 6" key="1">
    <citation type="submission" date="2015-03" db="EMBL/GenBank/DDBJ databases">
        <authorList>
            <consortium name="Pathogen Informatics"/>
        </authorList>
    </citation>
    <scope>NUCLEOTIDE SEQUENCE [LARGE SCALE GENOMIC DNA]</scope>
    <source>
        <strain evidence="3 8">Bir 185</strain>
        <strain evidence="2 7">Bir 187</strain>
        <strain evidence="1 6">C09601061</strain>
        <strain evidence="4 5">D00501624</strain>
    </source>
</reference>
<dbReference type="GO" id="GO:0003824">
    <property type="term" value="F:catalytic activity"/>
    <property type="evidence" value="ECO:0007669"/>
    <property type="project" value="InterPro"/>
</dbReference>
<dbReference type="InterPro" id="IPR040442">
    <property type="entry name" value="Pyrv_kinase-like_dom_sf"/>
</dbReference>
<evidence type="ECO:0000313" key="3">
    <source>
        <dbReference type="EMBL" id="CKT37394.1"/>
    </source>
</evidence>
<dbReference type="Gene3D" id="3.20.20.60">
    <property type="entry name" value="Phosphoenolpyruvate-binding domains"/>
    <property type="match status" value="1"/>
</dbReference>
<dbReference type="Proteomes" id="UP000046680">
    <property type="component" value="Unassembled WGS sequence"/>
</dbReference>
<dbReference type="PANTHER" id="PTHR42905">
    <property type="entry name" value="PHOSPHOENOLPYRUVATE CARBOXYLASE"/>
    <property type="match status" value="1"/>
</dbReference>
<dbReference type="Pfam" id="PF13714">
    <property type="entry name" value="PEP_mutase"/>
    <property type="match status" value="1"/>
</dbReference>
<evidence type="ECO:0000313" key="4">
    <source>
        <dbReference type="EMBL" id="CNW02470.1"/>
    </source>
</evidence>
<dbReference type="EMBL" id="CNFT01001513">
    <property type="protein sequence ID" value="CKT37394.1"/>
    <property type="molecule type" value="Genomic_DNA"/>
</dbReference>
<dbReference type="Proteomes" id="UP000050164">
    <property type="component" value="Unassembled WGS sequence"/>
</dbReference>
<evidence type="ECO:0000313" key="7">
    <source>
        <dbReference type="Proteomes" id="UP000049023"/>
    </source>
</evidence>
<dbReference type="SUPFAM" id="SSF51621">
    <property type="entry name" value="Phosphoenolpyruvate/pyruvate domain"/>
    <property type="match status" value="1"/>
</dbReference>
<proteinExistence type="predicted"/>
<dbReference type="EMBL" id="CQQC01001525">
    <property type="protein sequence ID" value="CNW02470.1"/>
    <property type="molecule type" value="Genomic_DNA"/>
</dbReference>
<dbReference type="AlphaFoldDB" id="A0A655FSW5"/>